<gene>
    <name evidence="4" type="ORF">PHET_01860</name>
</gene>
<feature type="domain" description="C2 tensin-type" evidence="3">
    <location>
        <begin position="321"/>
        <end position="476"/>
    </location>
</feature>
<dbReference type="Gene3D" id="3.90.190.10">
    <property type="entry name" value="Protein tyrosine phosphatase superfamily"/>
    <property type="match status" value="1"/>
</dbReference>
<evidence type="ECO:0000313" key="5">
    <source>
        <dbReference type="Proteomes" id="UP000748531"/>
    </source>
</evidence>
<dbReference type="OrthoDB" id="6273691at2759"/>
<feature type="coiled-coil region" evidence="1">
    <location>
        <begin position="954"/>
        <end position="981"/>
    </location>
</feature>
<reference evidence="4" key="1">
    <citation type="submission" date="2019-05" db="EMBL/GenBank/DDBJ databases">
        <title>Annotation for the trematode Paragonimus heterotremus.</title>
        <authorList>
            <person name="Choi Y.-J."/>
        </authorList>
    </citation>
    <scope>NUCLEOTIDE SEQUENCE</scope>
    <source>
        <strain evidence="4">LC</strain>
    </source>
</reference>
<evidence type="ECO:0000313" key="4">
    <source>
        <dbReference type="EMBL" id="KAF5404678.1"/>
    </source>
</evidence>
<feature type="region of interest" description="Disordered" evidence="2">
    <location>
        <begin position="1426"/>
        <end position="1468"/>
    </location>
</feature>
<dbReference type="Gene3D" id="2.60.40.1110">
    <property type="match status" value="1"/>
</dbReference>
<dbReference type="PROSITE" id="PS51182">
    <property type="entry name" value="C2_TENSIN"/>
    <property type="match status" value="1"/>
</dbReference>
<organism evidence="4 5">
    <name type="scientific">Paragonimus heterotremus</name>
    <dbReference type="NCBI Taxonomy" id="100268"/>
    <lineage>
        <taxon>Eukaryota</taxon>
        <taxon>Metazoa</taxon>
        <taxon>Spiralia</taxon>
        <taxon>Lophotrochozoa</taxon>
        <taxon>Platyhelminthes</taxon>
        <taxon>Trematoda</taxon>
        <taxon>Digenea</taxon>
        <taxon>Plagiorchiida</taxon>
        <taxon>Troglotremata</taxon>
        <taxon>Troglotrematidae</taxon>
        <taxon>Paragonimus</taxon>
    </lineage>
</organism>
<keyword evidence="5" id="KW-1185">Reference proteome</keyword>
<feature type="region of interest" description="Disordered" evidence="2">
    <location>
        <begin position="629"/>
        <end position="663"/>
    </location>
</feature>
<feature type="compositionally biased region" description="Polar residues" evidence="2">
    <location>
        <begin position="1665"/>
        <end position="1674"/>
    </location>
</feature>
<proteinExistence type="predicted"/>
<evidence type="ECO:0000259" key="3">
    <source>
        <dbReference type="PROSITE" id="PS51182"/>
    </source>
</evidence>
<accession>A0A8J4WJ25</accession>
<name>A0A8J4WJ25_9TREM</name>
<keyword evidence="1" id="KW-0175">Coiled coil</keyword>
<evidence type="ECO:0000256" key="1">
    <source>
        <dbReference type="SAM" id="Coils"/>
    </source>
</evidence>
<dbReference type="Proteomes" id="UP000748531">
    <property type="component" value="Unassembled WGS sequence"/>
</dbReference>
<feature type="compositionally biased region" description="Polar residues" evidence="2">
    <location>
        <begin position="1453"/>
        <end position="1468"/>
    </location>
</feature>
<dbReference type="InterPro" id="IPR029021">
    <property type="entry name" value="Prot-tyrosine_phosphatase-like"/>
</dbReference>
<evidence type="ECO:0000256" key="2">
    <source>
        <dbReference type="SAM" id="MobiDB-lite"/>
    </source>
</evidence>
<protein>
    <recommendedName>
        <fullName evidence="3">C2 tensin-type domain-containing protein</fullName>
    </recommendedName>
</protein>
<feature type="region of interest" description="Disordered" evidence="2">
    <location>
        <begin position="1634"/>
        <end position="1674"/>
    </location>
</feature>
<feature type="compositionally biased region" description="Low complexity" evidence="2">
    <location>
        <begin position="1441"/>
        <end position="1452"/>
    </location>
</feature>
<comment type="caution">
    <text evidence="4">The sequence shown here is derived from an EMBL/GenBank/DDBJ whole genome shotgun (WGS) entry which is preliminary data.</text>
</comment>
<sequence>MQEVGEHSAHQENVNLTKRFDLLATTEFVSVTSIEPMENFQDDEASLKLSFEESETSVSVPCTVDSSNTARSMPKKKTSFANNLKVVSIFSDNVATTEKPESVEFIDADRGEVDANLSEQMETVSISMESEYSEEDETAEPKSTEPAARLEQISVRIFATVLPDNETPEQRQCDLVQAQRRIHELTNGSLVLVVNCGEPNTQLVIVFNQVRNCPFDVDGHPDLATFVAFCERVYDWLLVRESHVLLLHAEGITARTRLLLLLRALASYYETSERYDPHTSEQLRAYIKNYPNGLIRSPVSWLRYSGYMRLFSPENCLSILRATLGIYKLFLHNMPVFEENKLRLFLKFYSGSPLRPVYTTKIHDFYSTNSCDVLIVFSNNADSQASNVGLRLQGDIVLFAYHCRPYPSRRLRLFRLHFHSCQGFFDPLTFQHDDFDELCDALPSTVRLKLHCTNRTTSDNSKFPLDTRVEHINLSDPFGKQLITSGNLHLRNCSPQQLNGTISPDEVVRLHDSLESIPRQGCAHKTRTVCFRSFENLDGTSLICNSHYPLSPFNRHSGPRSPVHALEPKPQVYDFLHYDSANMDMTFANCSQPNVNVTKSSMNQNSEFVQRKGLRATFSRVTDITHKPVEPNYDADSFDRSQLMPPPSSAQVPQSGHKRKRSMRQRFTELISGRRKVQHWDSETDSLGSAVFPITGSEYSVDTSSTDSGRGLLSKLRKAHAGLRGLTTAKLGPPQKSRKVVIINERNNEVTDSLPIYNHSEDLLEAARRLNFMAGTHELDRLLEELRLTSMQMTSGLPPVNTSHSPRPYTPYTQSSTQKHSQHGSLGHTQTRFHSTRSSSTIGLYGNQDYGTVHSYSGHPSTYTYQKHSSFQTEKRLDGLSRPAHYPTYRSNLSPAPTQRQHTTYTTVLKQRPPVVPKQFSQVHLTIDPECGTTETSNTSASLANAREVTSGREQLLESELNSARQELAQLRRAMSMVEERRRHETTHEYHRSPLSPVHLPTVRSSSVPHPYYQHHNQQQPIYHQKQQQNFMSHPSNSYHAQYHGSRSTAKLTTRCATAHRPSLNPTGSLLVLPPFSRSSTFQRGSPRQDGISRLSRTKGACAHGYTHTPIAHVYKGEQRGCTFDLGHSDGASQSTVIGFVTWGIVTLKNHQPCGVFCVTTTLCRVFAERSSGPGNCSPNHFKFALLQRDMLKEVLESNQKPRGRSLFRSASYAQRSAFTKTGHHPVLRRTEWNGDFSPVRGIFRSGDGQSSQHTLVIPVDCTNSSSVHVIKPVEIDSVQNGVQRVEHHPERGSVQPLHRKQNCHEARCSYCFAHISNSVHNCQLDVDSPSSTDADDRHSKSVPTIIRSRRVSESLAAGEKHSIPIHFHQFVSSKQTNNRSVRKVSDSLEISKGQDIFVPIQADNKPLPKPRKLSLRLMQSRFRNHTDTGDESAGTSHARSSSNSPSVSVNSDQMFTSPSRSHAGSTSLRGAIERNELFTQMEPLFPQFAELHQGPESHFAEVEQVTRSTVSTVESTESQAVSCRRRQISASDLNQNVAVNSLFPNEDKSFKPEVIRTHPTTITTKQNAPSIEVTFEKPVRTTSAASLQSKHDSGSSKVTADHLENSAQVDHQGVENVQLMKATGQTSAQVAYLPRSDGSGDRQSGVRSPIPRPQSATRYPPGSTYGTNGTTTV</sequence>
<feature type="region of interest" description="Disordered" evidence="2">
    <location>
        <begin position="127"/>
        <end position="146"/>
    </location>
</feature>
<feature type="region of interest" description="Disordered" evidence="2">
    <location>
        <begin position="794"/>
        <end position="840"/>
    </location>
</feature>
<dbReference type="EMBL" id="LUCH01000631">
    <property type="protein sequence ID" value="KAF5404678.1"/>
    <property type="molecule type" value="Genomic_DNA"/>
</dbReference>
<dbReference type="InterPro" id="IPR014020">
    <property type="entry name" value="Tensin_C2-dom"/>
</dbReference>